<evidence type="ECO:0000313" key="3">
    <source>
        <dbReference type="EMBL" id="CEJ16418.1"/>
    </source>
</evidence>
<reference evidence="3" key="1">
    <citation type="submission" date="2014-11" db="EMBL/GenBank/DDBJ databases">
        <authorList>
            <person name="Genoscope - CEA"/>
        </authorList>
    </citation>
    <scope>NUCLEOTIDE SEQUENCE</scope>
    <source>
        <strain evidence="3">IPO1609</strain>
    </source>
</reference>
<feature type="chain" id="PRO_5031377234" evidence="2">
    <location>
        <begin position="25"/>
        <end position="170"/>
    </location>
</feature>
<feature type="compositionally biased region" description="Pro residues" evidence="1">
    <location>
        <begin position="84"/>
        <end position="103"/>
    </location>
</feature>
<name>A0A7U7JCQ2_RALSL</name>
<feature type="region of interest" description="Disordered" evidence="1">
    <location>
        <begin position="34"/>
        <end position="103"/>
    </location>
</feature>
<keyword evidence="4" id="KW-1185">Reference proteome</keyword>
<sequence>MKPVNRRLALLLLALAGSAGLVLSGGPATQTEVVQPSRSTAHSQLPATSTEPTSPSAEEATVLALRPREASPDIAQAFPSRDWAPPPPPPPPPAPPPKPTAPPLPFVVIGKKWEDGQWQVFLGRNEETFVVKTGDTFDGRYRVDSIAPPSMTLIYLPLKARQTLTIGNME</sequence>
<proteinExistence type="predicted"/>
<evidence type="ECO:0000313" key="4">
    <source>
        <dbReference type="Proteomes" id="UP000053470"/>
    </source>
</evidence>
<keyword evidence="2" id="KW-0732">Signal</keyword>
<dbReference type="EMBL" id="LN651281">
    <property type="protein sequence ID" value="CEJ16418.1"/>
    <property type="molecule type" value="Genomic_DNA"/>
</dbReference>
<dbReference type="AlphaFoldDB" id="A0A7U7JCQ2"/>
<gene>
    <name evidence="3" type="ORF">RSIPO_03113</name>
</gene>
<organism evidence="3 4">
    <name type="scientific">Ralstonia solanacearum IPO1609</name>
    <dbReference type="NCBI Taxonomy" id="564066"/>
    <lineage>
        <taxon>Bacteria</taxon>
        <taxon>Pseudomonadati</taxon>
        <taxon>Pseudomonadota</taxon>
        <taxon>Betaproteobacteria</taxon>
        <taxon>Burkholderiales</taxon>
        <taxon>Burkholderiaceae</taxon>
        <taxon>Ralstonia</taxon>
        <taxon>Ralstonia solanacearum species complex</taxon>
    </lineage>
</organism>
<feature type="compositionally biased region" description="Polar residues" evidence="1">
    <location>
        <begin position="34"/>
        <end position="56"/>
    </location>
</feature>
<reference evidence="3" key="2">
    <citation type="submission" date="2022-04" db="EMBL/GenBank/DDBJ databases">
        <title>Genomic draft of R. solanacearum strain IPO1609, a phylotype IIB1/biovar 2/race 3 strain isolated from potato in Europe.</title>
        <authorList>
            <person name="Boucher C."/>
            <person name="Carrere S."/>
            <person name="Dossat C."/>
            <person name="Elbaz M."/>
            <person name="Genin S."/>
            <person name="Gouzy J."/>
            <person name="Prior P."/>
            <person name="Segurens B."/>
            <person name="Wincker P."/>
        </authorList>
    </citation>
    <scope>NUCLEOTIDE SEQUENCE</scope>
    <source>
        <strain evidence="3">IPO1609</strain>
    </source>
</reference>
<accession>A0A7U7JCQ2</accession>
<evidence type="ECO:0000256" key="1">
    <source>
        <dbReference type="SAM" id="MobiDB-lite"/>
    </source>
</evidence>
<dbReference type="RefSeq" id="WP_003265644.1">
    <property type="nucleotide sequence ID" value="NZ_LN651281.1"/>
</dbReference>
<protein>
    <submittedName>
        <fullName evidence="3">Prolin-rich protein</fullName>
    </submittedName>
</protein>
<evidence type="ECO:0000256" key="2">
    <source>
        <dbReference type="SAM" id="SignalP"/>
    </source>
</evidence>
<feature type="signal peptide" evidence="2">
    <location>
        <begin position="1"/>
        <end position="24"/>
    </location>
</feature>
<dbReference type="Proteomes" id="UP000053470">
    <property type="component" value="Unassembled WGS sequence"/>
</dbReference>